<dbReference type="AlphaFoldDB" id="A0A4Q9KUX9"/>
<sequence length="85" mass="9821">MITTSQIPASKSDKNPINGRVGSPYLVIVCYIEYYSRMKPKLASPRLCRIPTYSTLFEPNKHIDKIYLEDLHRVQLNSAMSYQQV</sequence>
<organism evidence="2 3">
    <name type="scientific">Hamiltosporidium tvaerminnensis</name>
    <dbReference type="NCBI Taxonomy" id="1176355"/>
    <lineage>
        <taxon>Eukaryota</taxon>
        <taxon>Fungi</taxon>
        <taxon>Fungi incertae sedis</taxon>
        <taxon>Microsporidia</taxon>
        <taxon>Dubosqiidae</taxon>
        <taxon>Hamiltosporidium</taxon>
    </lineage>
</organism>
<proteinExistence type="predicted"/>
<gene>
    <name evidence="2" type="ORF">CWI37_1647p0020</name>
</gene>
<dbReference type="VEuPathDB" id="MicrosporidiaDB:CWI37_1647p0020"/>
<comment type="caution">
    <text evidence="2">The sequence shown here is derived from an EMBL/GenBank/DDBJ whole genome shotgun (WGS) entry which is preliminary data.</text>
</comment>
<name>A0A4Q9KUX9_9MICR</name>
<dbReference type="Proteomes" id="UP000292362">
    <property type="component" value="Unassembled WGS sequence"/>
</dbReference>
<protein>
    <submittedName>
        <fullName evidence="2">Uncharacterized protein</fullName>
    </submittedName>
</protein>
<evidence type="ECO:0000256" key="1">
    <source>
        <dbReference type="SAM" id="MobiDB-lite"/>
    </source>
</evidence>
<evidence type="ECO:0000313" key="3">
    <source>
        <dbReference type="Proteomes" id="UP000292362"/>
    </source>
</evidence>
<feature type="region of interest" description="Disordered" evidence="1">
    <location>
        <begin position="1"/>
        <end position="20"/>
    </location>
</feature>
<reference evidence="2 3" key="1">
    <citation type="submission" date="2017-12" db="EMBL/GenBank/DDBJ databases">
        <authorList>
            <person name="Pombert J.-F."/>
            <person name="Haag K.L."/>
            <person name="Ebert D."/>
        </authorList>
    </citation>
    <scope>NUCLEOTIDE SEQUENCE [LARGE SCALE GENOMIC DNA]</scope>
    <source>
        <strain evidence="2">FI-OER-3-3</strain>
    </source>
</reference>
<evidence type="ECO:0000313" key="2">
    <source>
        <dbReference type="EMBL" id="TBT98677.1"/>
    </source>
</evidence>
<accession>A0A4Q9KUX9</accession>
<dbReference type="EMBL" id="PITJ01001647">
    <property type="protein sequence ID" value="TBT98677.1"/>
    <property type="molecule type" value="Genomic_DNA"/>
</dbReference>